<gene>
    <name evidence="2" type="ORF">REJC140_01567</name>
</gene>
<dbReference type="Proteomes" id="UP000606921">
    <property type="component" value="Unassembled WGS sequence"/>
</dbReference>
<dbReference type="Pfam" id="PF01261">
    <property type="entry name" value="AP_endonuc_2"/>
    <property type="match status" value="1"/>
</dbReference>
<dbReference type="InterPro" id="IPR036237">
    <property type="entry name" value="Xyl_isomerase-like_sf"/>
</dbReference>
<dbReference type="Gene3D" id="3.20.20.150">
    <property type="entry name" value="Divalent-metal-dependent TIM barrel enzymes"/>
    <property type="match status" value="1"/>
</dbReference>
<organism evidence="2 3">
    <name type="scientific">Pseudorhizobium endolithicum</name>
    <dbReference type="NCBI Taxonomy" id="1191678"/>
    <lineage>
        <taxon>Bacteria</taxon>
        <taxon>Pseudomonadati</taxon>
        <taxon>Pseudomonadota</taxon>
        <taxon>Alphaproteobacteria</taxon>
        <taxon>Hyphomicrobiales</taxon>
        <taxon>Rhizobiaceae</taxon>
        <taxon>Rhizobium/Agrobacterium group</taxon>
        <taxon>Pseudorhizobium</taxon>
    </lineage>
</organism>
<dbReference type="SUPFAM" id="SSF51658">
    <property type="entry name" value="Xylose isomerase-like"/>
    <property type="match status" value="1"/>
</dbReference>
<accession>A0ABM8PUZ6</accession>
<evidence type="ECO:0000313" key="2">
    <source>
        <dbReference type="EMBL" id="CAD7049879.1"/>
    </source>
</evidence>
<dbReference type="RefSeq" id="WP_142593643.1">
    <property type="nucleotide sequence ID" value="NZ_CABFWF030000014.1"/>
</dbReference>
<dbReference type="InterPro" id="IPR013022">
    <property type="entry name" value="Xyl_isomerase-like_TIM-brl"/>
</dbReference>
<evidence type="ECO:0000259" key="1">
    <source>
        <dbReference type="Pfam" id="PF01261"/>
    </source>
</evidence>
<proteinExistence type="predicted"/>
<dbReference type="InterPro" id="IPR014621">
    <property type="entry name" value="UCP036778_sugar_epimerase"/>
</dbReference>
<dbReference type="EMBL" id="CABFWF030000014">
    <property type="protein sequence ID" value="CAD7049879.1"/>
    <property type="molecule type" value="Genomic_DNA"/>
</dbReference>
<comment type="caution">
    <text evidence="2">The sequence shown here is derived from an EMBL/GenBank/DDBJ whole genome shotgun (WGS) entry which is preliminary data.</text>
</comment>
<dbReference type="PIRSF" id="PIRSF036778">
    <property type="entry name" value="UCP036778"/>
    <property type="match status" value="1"/>
</dbReference>
<evidence type="ECO:0000313" key="3">
    <source>
        <dbReference type="Proteomes" id="UP000606921"/>
    </source>
</evidence>
<reference evidence="2 3" key="1">
    <citation type="submission" date="2020-11" db="EMBL/GenBank/DDBJ databases">
        <authorList>
            <person name="Lassalle F."/>
        </authorList>
    </citation>
    <scope>NUCLEOTIDE SEQUENCE [LARGE SCALE GENOMIC DNA]</scope>
    <source>
        <strain evidence="2 3">JC140</strain>
    </source>
</reference>
<name>A0ABM8PUZ6_9HYPH</name>
<keyword evidence="3" id="KW-1185">Reference proteome</keyword>
<feature type="domain" description="Xylose isomerase-like TIM barrel" evidence="1">
    <location>
        <begin position="23"/>
        <end position="274"/>
    </location>
</feature>
<protein>
    <submittedName>
        <fullName evidence="2">Sugar epimerase</fullName>
    </submittedName>
</protein>
<sequence>MRTSIPFALNHVTAPRLTCRQFIDLAAELNCVGVELRNDLADKRLSHRPFFDGEDPAEIGAYARGKDIRLLGLSEVYGFNDWSPEMAKRVRTLIAQAVRSGAESISLIPRNDGPAHSPAERAGHLRTALAAILPMVAEAGIIGLIEPLGSSTSSLRYKREAVEAIEAVGGERCFRLVHDTFHHHLAGDADYFPEYTGIVHVSGVADPEPTVDDMRDDHRMLVDERDRLGSAVQIEELIRLGYNGAFSIEAFSPQVHAVTDPAGRLGQSFDHIRSAIP</sequence>
<dbReference type="PANTHER" id="PTHR12110">
    <property type="entry name" value="HYDROXYPYRUVATE ISOMERASE"/>
    <property type="match status" value="1"/>
</dbReference>
<dbReference type="PANTHER" id="PTHR12110:SF48">
    <property type="entry name" value="BLL3656 PROTEIN"/>
    <property type="match status" value="1"/>
</dbReference>
<dbReference type="InterPro" id="IPR050312">
    <property type="entry name" value="IolE/XylAMocC-like"/>
</dbReference>